<evidence type="ECO:0008006" key="4">
    <source>
        <dbReference type="Google" id="ProtNLM"/>
    </source>
</evidence>
<reference evidence="2 3" key="1">
    <citation type="journal article" date="2019" name="Nat. Ecol. Evol.">
        <title>Megaphylogeny resolves global patterns of mushroom evolution.</title>
        <authorList>
            <person name="Varga T."/>
            <person name="Krizsan K."/>
            <person name="Foldi C."/>
            <person name="Dima B."/>
            <person name="Sanchez-Garcia M."/>
            <person name="Sanchez-Ramirez S."/>
            <person name="Szollosi G.J."/>
            <person name="Szarkandi J.G."/>
            <person name="Papp V."/>
            <person name="Albert L."/>
            <person name="Andreopoulos W."/>
            <person name="Angelini C."/>
            <person name="Antonin V."/>
            <person name="Barry K.W."/>
            <person name="Bougher N.L."/>
            <person name="Buchanan P."/>
            <person name="Buyck B."/>
            <person name="Bense V."/>
            <person name="Catcheside P."/>
            <person name="Chovatia M."/>
            <person name="Cooper J."/>
            <person name="Damon W."/>
            <person name="Desjardin D."/>
            <person name="Finy P."/>
            <person name="Geml J."/>
            <person name="Haridas S."/>
            <person name="Hughes K."/>
            <person name="Justo A."/>
            <person name="Karasinski D."/>
            <person name="Kautmanova I."/>
            <person name="Kiss B."/>
            <person name="Kocsube S."/>
            <person name="Kotiranta H."/>
            <person name="LaButti K.M."/>
            <person name="Lechner B.E."/>
            <person name="Liimatainen K."/>
            <person name="Lipzen A."/>
            <person name="Lukacs Z."/>
            <person name="Mihaltcheva S."/>
            <person name="Morgado L.N."/>
            <person name="Niskanen T."/>
            <person name="Noordeloos M.E."/>
            <person name="Ohm R.A."/>
            <person name="Ortiz-Santana B."/>
            <person name="Ovrebo C."/>
            <person name="Racz N."/>
            <person name="Riley R."/>
            <person name="Savchenko A."/>
            <person name="Shiryaev A."/>
            <person name="Soop K."/>
            <person name="Spirin V."/>
            <person name="Szebenyi C."/>
            <person name="Tomsovsky M."/>
            <person name="Tulloss R.E."/>
            <person name="Uehling J."/>
            <person name="Grigoriev I.V."/>
            <person name="Vagvolgyi C."/>
            <person name="Papp T."/>
            <person name="Martin F.M."/>
            <person name="Miettinen O."/>
            <person name="Hibbett D.S."/>
            <person name="Nagy L.G."/>
        </authorList>
    </citation>
    <scope>NUCLEOTIDE SEQUENCE [LARGE SCALE GENOMIC DNA]</scope>
    <source>
        <strain evidence="2 3">CBS 962.96</strain>
    </source>
</reference>
<sequence length="1454" mass="162646">MSSVQRSTAGWLKTREQIIGNVIQVPQSLLSSDGVGDAHTYGKRERLLLYFLRQNTIYNPMSIEPDEYNSICFAYSASSERPPLLLSERISGLPVPVTFALPDSTSLSSPSYPWSAVTPLYCMTPSGSLGSLSHLAASSTSTISSSSLSSSNHIRSIDKAFIEAMEQRKQEEKRRHVFRYGLDLEDIDPVSPPSLEDPQFHWETSRLSPRIDDLPPVTLVPNPSIATAPIPFYFPKSPEYTRNDIPDPRFRRGYCYTTSIDVINKQQESERLYKILAPPGVDSEPSTSYDPISQRFVTKPIEGMIPLPPGFPFAIILDNDPTKHITIACLQTMDSLSQYVEFPLIERLVKDVWAESFGTKDTPPISRLGLKPNSRSGPVQAGLVDGSYSLGVTMGEGQGIGIIQPTSQVNTVDGTVKILRLLSTLHELWRLIVPLCVSKQEWDAWNFRSEDMNVFCPGGNRPAYTSCQLNISSFRHGGSLEEAIGMASGAFHVDFNDDKNGWTLVMGLLRIPPGSAVGDFLLARPGLYARLETDASGQTTFFLLFKGNDIHSGSAPKTDDAAWTSFISELNDLYESVGDENRMVYILYPSHTAFHRSGGMAFSNRSGFGNEDGSSMKVKKQAHTFASDCYQLKSFDDNKEWLMREAFMNDYNRSQDLGIVLPSLPSYRPLLSLTPIFMRPLLDPEKAADIFARMRGLYRNLHDNNAQYYLNMKKLTITRKHRELTTEYLTNLAQDTNPTPSGSKAGGKQPITRSQRAILKRPVQQDNSSDDLSDIEDGVYCIKGIKGERKTKKGFLEYLVLWRDGGQSWLRATEVDEEAIRLWKSSGSNPAVKRARHQRSSSSVVRPIDTGSEAYKSLTALLDPENLLQEYQDVQQLRSSLDSADPSNAACYHFISITEGFQKSYNHWDSQLLFQDEGGLTVLTNLEAGARLLKDSAVTQRLVKLQQRSLNLAICRSLRFIYLWYTSWSSLVTSSLFNDLTATRNVENNEAFLAKWSSSVAQFARAILDWVETVSKAKKRQTSVPSLTLPYDIYGFYKPSIVSQKDKVDISYSPSHSKSLRNAQQRQAYAEETFQDILTKYTIIPGVEALDKSLNSPRRNVFEVDDIKARCILRGALLECLVDWLDDDCLFVSSQIQAVLVSPAMLFKDDFGKVPEDLALSSKVLHGESPFGALASLLWEEFDWVAALEAAEPLSITVQDIIAKLAKKEDSQKGKPHGRLGKRKQRVTFYAGLKDKPRVPEGTPLEDLFPWTDGLRLDKVACILKETLHFKRNETGHSILRHILECQHPTINSSARSNDPDHYNPIRSSNCFQRLLRESLGTSHPLSSPYGLSNILVRIGTGQGSKTETFATRYLNRWFTSAQDCVSAFQQAWNTDANMALENCRIWGSPAAALQFARTSPTHPPDFKSRIDPMFDSKIVQLWVDFCSNAQHAYADALTLAEKTEVPGFKSGLT</sequence>
<name>A0A4S8KNU5_DENBC</name>
<proteinExistence type="predicted"/>
<feature type="compositionally biased region" description="Polar residues" evidence="1">
    <location>
        <begin position="731"/>
        <end position="742"/>
    </location>
</feature>
<keyword evidence="3" id="KW-1185">Reference proteome</keyword>
<gene>
    <name evidence="2" type="ORF">K435DRAFT_877979</name>
</gene>
<organism evidence="2 3">
    <name type="scientific">Dendrothele bispora (strain CBS 962.96)</name>
    <dbReference type="NCBI Taxonomy" id="1314807"/>
    <lineage>
        <taxon>Eukaryota</taxon>
        <taxon>Fungi</taxon>
        <taxon>Dikarya</taxon>
        <taxon>Basidiomycota</taxon>
        <taxon>Agaricomycotina</taxon>
        <taxon>Agaricomycetes</taxon>
        <taxon>Agaricomycetidae</taxon>
        <taxon>Agaricales</taxon>
        <taxon>Agaricales incertae sedis</taxon>
        <taxon>Dendrothele</taxon>
    </lineage>
</organism>
<evidence type="ECO:0000256" key="1">
    <source>
        <dbReference type="SAM" id="MobiDB-lite"/>
    </source>
</evidence>
<evidence type="ECO:0000313" key="3">
    <source>
        <dbReference type="Proteomes" id="UP000297245"/>
    </source>
</evidence>
<dbReference type="OrthoDB" id="6357915at2759"/>
<feature type="region of interest" description="Disordered" evidence="1">
    <location>
        <begin position="731"/>
        <end position="751"/>
    </location>
</feature>
<evidence type="ECO:0000313" key="2">
    <source>
        <dbReference type="EMBL" id="THU77346.1"/>
    </source>
</evidence>
<dbReference type="Proteomes" id="UP000297245">
    <property type="component" value="Unassembled WGS sequence"/>
</dbReference>
<protein>
    <recommendedName>
        <fullName evidence="4">Chromo domain-containing protein</fullName>
    </recommendedName>
</protein>
<dbReference type="EMBL" id="ML180471">
    <property type="protein sequence ID" value="THU77346.1"/>
    <property type="molecule type" value="Genomic_DNA"/>
</dbReference>
<accession>A0A4S8KNU5</accession>